<evidence type="ECO:0000313" key="3">
    <source>
        <dbReference type="Proteomes" id="UP000324222"/>
    </source>
</evidence>
<dbReference type="Proteomes" id="UP000324222">
    <property type="component" value="Unassembled WGS sequence"/>
</dbReference>
<evidence type="ECO:0000256" key="1">
    <source>
        <dbReference type="SAM" id="MobiDB-lite"/>
    </source>
</evidence>
<protein>
    <submittedName>
        <fullName evidence="2">Uncharacterized protein</fullName>
    </submittedName>
</protein>
<organism evidence="2 3">
    <name type="scientific">Portunus trituberculatus</name>
    <name type="common">Swimming crab</name>
    <name type="synonym">Neptunus trituberculatus</name>
    <dbReference type="NCBI Taxonomy" id="210409"/>
    <lineage>
        <taxon>Eukaryota</taxon>
        <taxon>Metazoa</taxon>
        <taxon>Ecdysozoa</taxon>
        <taxon>Arthropoda</taxon>
        <taxon>Crustacea</taxon>
        <taxon>Multicrustacea</taxon>
        <taxon>Malacostraca</taxon>
        <taxon>Eumalacostraca</taxon>
        <taxon>Eucarida</taxon>
        <taxon>Decapoda</taxon>
        <taxon>Pleocyemata</taxon>
        <taxon>Brachyura</taxon>
        <taxon>Eubrachyura</taxon>
        <taxon>Portunoidea</taxon>
        <taxon>Portunidae</taxon>
        <taxon>Portuninae</taxon>
        <taxon>Portunus</taxon>
    </lineage>
</organism>
<keyword evidence="3" id="KW-1185">Reference proteome</keyword>
<gene>
    <name evidence="2" type="ORF">E2C01_006278</name>
</gene>
<accession>A0A5B7CVX6</accession>
<dbReference type="AlphaFoldDB" id="A0A5B7CVX6"/>
<dbReference type="EMBL" id="VSRR010000288">
    <property type="protein sequence ID" value="MPC13540.1"/>
    <property type="molecule type" value="Genomic_DNA"/>
</dbReference>
<proteinExistence type="predicted"/>
<feature type="compositionally biased region" description="Basic and acidic residues" evidence="1">
    <location>
        <begin position="12"/>
        <end position="23"/>
    </location>
</feature>
<sequence>MVIMAILPHRTSSSEKHTEEKNNRASANLPLARFSSTPSPPTQSTGKHSPHSASISLTLSHNDPADSLAAPLLRNKTQDKTLSVTRRDNSQRARSSKDRHSSGGKQHETSAALKRSKTVDL</sequence>
<feature type="region of interest" description="Disordered" evidence="1">
    <location>
        <begin position="1"/>
        <end position="121"/>
    </location>
</feature>
<evidence type="ECO:0000313" key="2">
    <source>
        <dbReference type="EMBL" id="MPC13540.1"/>
    </source>
</evidence>
<feature type="compositionally biased region" description="Polar residues" evidence="1">
    <location>
        <begin position="51"/>
        <end position="61"/>
    </location>
</feature>
<comment type="caution">
    <text evidence="2">The sequence shown here is derived from an EMBL/GenBank/DDBJ whole genome shotgun (WGS) entry which is preliminary data.</text>
</comment>
<name>A0A5B7CVX6_PORTR</name>
<feature type="compositionally biased region" description="Basic and acidic residues" evidence="1">
    <location>
        <begin position="85"/>
        <end position="108"/>
    </location>
</feature>
<reference evidence="2 3" key="1">
    <citation type="submission" date="2019-05" db="EMBL/GenBank/DDBJ databases">
        <title>Another draft genome of Portunus trituberculatus and its Hox gene families provides insights of decapod evolution.</title>
        <authorList>
            <person name="Jeong J.-H."/>
            <person name="Song I."/>
            <person name="Kim S."/>
            <person name="Choi T."/>
            <person name="Kim D."/>
            <person name="Ryu S."/>
            <person name="Kim W."/>
        </authorList>
    </citation>
    <scope>NUCLEOTIDE SEQUENCE [LARGE SCALE GENOMIC DNA]</scope>
    <source>
        <tissue evidence="2">Muscle</tissue>
    </source>
</reference>